<proteinExistence type="predicted"/>
<keyword evidence="3" id="KW-1185">Reference proteome</keyword>
<feature type="region of interest" description="Disordered" evidence="1">
    <location>
        <begin position="113"/>
        <end position="148"/>
    </location>
</feature>
<organism evidence="2 3">
    <name type="scientific">Aquarana catesbeiana</name>
    <name type="common">American bullfrog</name>
    <name type="synonym">Rana catesbeiana</name>
    <dbReference type="NCBI Taxonomy" id="8400"/>
    <lineage>
        <taxon>Eukaryota</taxon>
        <taxon>Metazoa</taxon>
        <taxon>Chordata</taxon>
        <taxon>Craniata</taxon>
        <taxon>Vertebrata</taxon>
        <taxon>Euteleostomi</taxon>
        <taxon>Amphibia</taxon>
        <taxon>Batrachia</taxon>
        <taxon>Anura</taxon>
        <taxon>Neobatrachia</taxon>
        <taxon>Ranoidea</taxon>
        <taxon>Ranidae</taxon>
        <taxon>Aquarana</taxon>
    </lineage>
</organism>
<accession>A0A2G9P9I7</accession>
<reference evidence="3" key="1">
    <citation type="journal article" date="2017" name="Nat. Commun.">
        <title>The North American bullfrog draft genome provides insight into hormonal regulation of long noncoding RNA.</title>
        <authorList>
            <person name="Hammond S.A."/>
            <person name="Warren R.L."/>
            <person name="Vandervalk B.P."/>
            <person name="Kucuk E."/>
            <person name="Khan H."/>
            <person name="Gibb E.A."/>
            <person name="Pandoh P."/>
            <person name="Kirk H."/>
            <person name="Zhao Y."/>
            <person name="Jones M."/>
            <person name="Mungall A.J."/>
            <person name="Coope R."/>
            <person name="Pleasance S."/>
            <person name="Moore R.A."/>
            <person name="Holt R.A."/>
            <person name="Round J.M."/>
            <person name="Ohora S."/>
            <person name="Walle B.V."/>
            <person name="Veldhoen N."/>
            <person name="Helbing C.C."/>
            <person name="Birol I."/>
        </authorList>
    </citation>
    <scope>NUCLEOTIDE SEQUENCE [LARGE SCALE GENOMIC DNA]</scope>
</reference>
<dbReference type="EMBL" id="KV922454">
    <property type="protein sequence ID" value="PIO00017.1"/>
    <property type="molecule type" value="Genomic_DNA"/>
</dbReference>
<evidence type="ECO:0000256" key="1">
    <source>
        <dbReference type="SAM" id="MobiDB-lite"/>
    </source>
</evidence>
<evidence type="ECO:0000313" key="2">
    <source>
        <dbReference type="EMBL" id="PIO00017.1"/>
    </source>
</evidence>
<name>A0A2G9P9I7_AQUCT</name>
<feature type="compositionally biased region" description="Polar residues" evidence="1">
    <location>
        <begin position="116"/>
        <end position="125"/>
    </location>
</feature>
<dbReference type="Proteomes" id="UP000228934">
    <property type="component" value="Unassembled WGS sequence"/>
</dbReference>
<evidence type="ECO:0000313" key="3">
    <source>
        <dbReference type="Proteomes" id="UP000228934"/>
    </source>
</evidence>
<protein>
    <submittedName>
        <fullName evidence="2">Uncharacterized protein</fullName>
    </submittedName>
</protein>
<sequence length="206" mass="22664">MVVGAEIIATEAATDVFKVNEKPAEIVEQVNKEEPSGDVKNIREVHLDHSLLNNIQASDSLSAIPLEQDMKPEDKSNHDLSLAASGLTELCSFFAPSADVKIEECTNSVEEVDQKPNGQEFQTCDPSEATSIEKEETSSITSDEEDDVSDLEIADCGLEPGEIPSMLNDGKRCSEKPNLCVRTSNFLLFILDLIEQSLANFKQYKR</sequence>
<dbReference type="AlphaFoldDB" id="A0A2G9P9I7"/>
<gene>
    <name evidence="2" type="ORF">AB205_0108260</name>
</gene>
<dbReference type="OrthoDB" id="9045000at2759"/>